<dbReference type="PANTHER" id="PTHR43762">
    <property type="entry name" value="L-GULONOLACTONE OXIDASE"/>
    <property type="match status" value="1"/>
</dbReference>
<dbReference type="STRING" id="1895771.BGO89_11405"/>
<keyword evidence="1" id="KW-0285">Flavoprotein</keyword>
<dbReference type="Proteomes" id="UP000184233">
    <property type="component" value="Unassembled WGS sequence"/>
</dbReference>
<dbReference type="InterPro" id="IPR016171">
    <property type="entry name" value="Vanillyl_alc_oxidase_C-sub2"/>
</dbReference>
<dbReference type="GO" id="GO:0071949">
    <property type="term" value="F:FAD binding"/>
    <property type="evidence" value="ECO:0007669"/>
    <property type="project" value="InterPro"/>
</dbReference>
<evidence type="ECO:0000313" key="4">
    <source>
        <dbReference type="EMBL" id="OJX57104.1"/>
    </source>
</evidence>
<dbReference type="InterPro" id="IPR007173">
    <property type="entry name" value="ALO_C"/>
</dbReference>
<evidence type="ECO:0000313" key="5">
    <source>
        <dbReference type="Proteomes" id="UP000184233"/>
    </source>
</evidence>
<dbReference type="InterPro" id="IPR016167">
    <property type="entry name" value="FAD-bd_PCMH_sub1"/>
</dbReference>
<accession>A0A1M3KXX2</accession>
<dbReference type="Pfam" id="PF04030">
    <property type="entry name" value="ALO"/>
    <property type="match status" value="1"/>
</dbReference>
<reference evidence="4 5" key="1">
    <citation type="submission" date="2016-09" db="EMBL/GenBank/DDBJ databases">
        <title>Genome-resolved meta-omics ties microbial dynamics to process performance in biotechnology for thiocyanate degradation.</title>
        <authorList>
            <person name="Kantor R.S."/>
            <person name="Huddy R.J."/>
            <person name="Iyer R."/>
            <person name="Thomas B.C."/>
            <person name="Brown C.T."/>
            <person name="Anantharaman K."/>
            <person name="Tringe S."/>
            <person name="Hettich R.L."/>
            <person name="Harrison S.T."/>
            <person name="Banfield J.F."/>
        </authorList>
    </citation>
    <scope>NUCLEOTIDE SEQUENCE [LARGE SCALE GENOMIC DNA]</scope>
    <source>
        <strain evidence="4">59-99</strain>
    </source>
</reference>
<dbReference type="InterPro" id="IPR016166">
    <property type="entry name" value="FAD-bd_PCMH"/>
</dbReference>
<evidence type="ECO:0000256" key="2">
    <source>
        <dbReference type="ARBA" id="ARBA00023002"/>
    </source>
</evidence>
<protein>
    <recommendedName>
        <fullName evidence="3">FAD-binding PCMH-type domain-containing protein</fullName>
    </recommendedName>
</protein>
<evidence type="ECO:0000256" key="1">
    <source>
        <dbReference type="ARBA" id="ARBA00022827"/>
    </source>
</evidence>
<keyword evidence="1" id="KW-0274">FAD</keyword>
<proteinExistence type="predicted"/>
<dbReference type="InterPro" id="IPR036318">
    <property type="entry name" value="FAD-bd_PCMH-like_sf"/>
</dbReference>
<dbReference type="PROSITE" id="PS51387">
    <property type="entry name" value="FAD_PCMH"/>
    <property type="match status" value="1"/>
</dbReference>
<name>A0A1M3KXX2_9BACT</name>
<dbReference type="EMBL" id="MKVH01000024">
    <property type="protein sequence ID" value="OJX57104.1"/>
    <property type="molecule type" value="Genomic_DNA"/>
</dbReference>
<dbReference type="InterPro" id="IPR010031">
    <property type="entry name" value="FAD_lactone_oxidase-like"/>
</dbReference>
<dbReference type="GO" id="GO:0003885">
    <property type="term" value="F:D-arabinono-1,4-lactone oxidase activity"/>
    <property type="evidence" value="ECO:0007669"/>
    <property type="project" value="InterPro"/>
</dbReference>
<keyword evidence="2" id="KW-0560">Oxidoreductase</keyword>
<gene>
    <name evidence="4" type="ORF">BGO89_11405</name>
</gene>
<evidence type="ECO:0000259" key="3">
    <source>
        <dbReference type="PROSITE" id="PS51387"/>
    </source>
</evidence>
<dbReference type="AlphaFoldDB" id="A0A1M3KXX2"/>
<dbReference type="InterPro" id="IPR006094">
    <property type="entry name" value="Oxid_FAD_bind_N"/>
</dbReference>
<sequence>MTWSNYGGNIVVKPKRIEQPTTLQQLIDIVRNAEAHGLTVRGFGDGHSFSSVAVTDDVMVRTHSYASPLPLPPMRNLAGNPRLVNVEAGITLAQLIRHLRSLKTPLALPNMGSYTGQALIGAITTGTHGSGLTLGPIAEMVRSVLIVASGGRVFRIEPSNGITDPAVPETGVTLVQNDDWFHSVVVSMGCMGLVHSLVIEGIPDYELFEDRRLGRWTEARSMIDVDHAIFSRFRHQEILVNPYSTDGAPKVLVTARRTRTTEALSPQPTRDSPWLAIANVAQELVGIGLQSHIVNHPTQIPGLLDSGLSALRGTFCSHYDGVLTLGLGGIDGYANEIAVPFEQTATAVDIIIETLNKLRVPKNWRTYVTSPFSLRFVAASAHYLAPQYGRPTCMIELPFMSLPDIGVTEESVLILNHIQRRLQTTCDARMHWGLEFDALTAEQVRTMYPRWQTWCEVLLALDPRGTFRNSWTRRVIEPLLQHTGGTITA</sequence>
<dbReference type="Gene3D" id="3.30.465.10">
    <property type="match status" value="1"/>
</dbReference>
<feature type="domain" description="FAD-binding PCMH-type" evidence="3">
    <location>
        <begin position="10"/>
        <end position="204"/>
    </location>
</feature>
<dbReference type="PIRSF" id="PIRSF000136">
    <property type="entry name" value="LGO_GLO"/>
    <property type="match status" value="1"/>
</dbReference>
<dbReference type="Gene3D" id="1.10.45.10">
    <property type="entry name" value="Vanillyl-alcohol Oxidase, Chain A, domain 4"/>
    <property type="match status" value="1"/>
</dbReference>
<dbReference type="GO" id="GO:0016020">
    <property type="term" value="C:membrane"/>
    <property type="evidence" value="ECO:0007669"/>
    <property type="project" value="InterPro"/>
</dbReference>
<comment type="caution">
    <text evidence="4">The sequence shown here is derived from an EMBL/GenBank/DDBJ whole genome shotgun (WGS) entry which is preliminary data.</text>
</comment>
<dbReference type="PANTHER" id="PTHR43762:SF1">
    <property type="entry name" value="D-ARABINONO-1,4-LACTONE OXIDASE"/>
    <property type="match status" value="1"/>
</dbReference>
<dbReference type="SUPFAM" id="SSF56176">
    <property type="entry name" value="FAD-binding/transporter-associated domain-like"/>
    <property type="match status" value="1"/>
</dbReference>
<dbReference type="InterPro" id="IPR016169">
    <property type="entry name" value="FAD-bd_PCMH_sub2"/>
</dbReference>
<dbReference type="Gene3D" id="3.30.70.2520">
    <property type="match status" value="1"/>
</dbReference>
<dbReference type="Pfam" id="PF01565">
    <property type="entry name" value="FAD_binding_4"/>
    <property type="match status" value="1"/>
</dbReference>
<organism evidence="4 5">
    <name type="scientific">Candidatus Kapaibacterium thiocyanatum</name>
    <dbReference type="NCBI Taxonomy" id="1895771"/>
    <lineage>
        <taxon>Bacteria</taxon>
        <taxon>Pseudomonadati</taxon>
        <taxon>Candidatus Kapaibacteriota</taxon>
        <taxon>Candidatus Kapaibacteriia</taxon>
        <taxon>Candidatus Kapaibacteriales</taxon>
        <taxon>Candidatus Kapaibacteriaceae</taxon>
        <taxon>Candidatus Kapaibacterium</taxon>
    </lineage>
</organism>
<dbReference type="Gene3D" id="3.30.43.10">
    <property type="entry name" value="Uridine Diphospho-n-acetylenolpyruvylglucosamine Reductase, domain 2"/>
    <property type="match status" value="1"/>
</dbReference>